<dbReference type="KEGG" id="cohn:KCTCHS21_60880"/>
<dbReference type="RefSeq" id="WP_130616173.1">
    <property type="nucleotide sequence ID" value="NZ_AP019400.1"/>
</dbReference>
<dbReference type="PANTHER" id="PTHR30151:SF38">
    <property type="entry name" value="ALIPHATIC SULFONATES TRANSPORT PERMEASE PROTEIN SSUC-RELATED"/>
    <property type="match status" value="1"/>
</dbReference>
<feature type="transmembrane region" description="Helical" evidence="7">
    <location>
        <begin position="134"/>
        <end position="153"/>
    </location>
</feature>
<feature type="transmembrane region" description="Helical" evidence="7">
    <location>
        <begin position="101"/>
        <end position="122"/>
    </location>
</feature>
<gene>
    <name evidence="9" type="primary">ssuC</name>
    <name evidence="9" type="ORF">KCTCHS21_60880</name>
</gene>
<evidence type="ECO:0000256" key="2">
    <source>
        <dbReference type="ARBA" id="ARBA00022448"/>
    </source>
</evidence>
<dbReference type="OrthoDB" id="9804353at2"/>
<dbReference type="PROSITE" id="PS50928">
    <property type="entry name" value="ABC_TM1"/>
    <property type="match status" value="1"/>
</dbReference>
<reference evidence="9 10" key="1">
    <citation type="submission" date="2019-01" db="EMBL/GenBank/DDBJ databases">
        <title>Complete genome sequence of Cohnella hallensis HS21 isolated from Korean fir (Abies koreana) rhizospheric soil.</title>
        <authorList>
            <person name="Jiang L."/>
            <person name="Kang S.W."/>
            <person name="Kim S."/>
            <person name="Jung J."/>
            <person name="Kim C.Y."/>
            <person name="Kim D.H."/>
            <person name="Kim S.W."/>
            <person name="Lee J."/>
        </authorList>
    </citation>
    <scope>NUCLEOTIDE SEQUENCE [LARGE SCALE GENOMIC DNA]</scope>
    <source>
        <strain evidence="9 10">HS21</strain>
    </source>
</reference>
<sequence length="289" mass="31777">MSLVKADSKPDLGVGGVKQKAVGTLPRTRPSGKKSRTIWRKAALGSALPILVLAIWQYISARELVDPMLFPAPTAIASTFYEMILSGELIDNLEISVLRAVFGFLLGGGAGLLLGMTVGMFNRAEELLDPTVQMIRTIPLLAITPLFILWFGFGETSKVLMIAMGSFFPLYVNTFLGVRNVDSKLFDVARVLEFGRFKQMIRLVLPAAMPNVLLGLRLSISVAWLVLVVAELMGSDRGVGYLIQDARSYLRTEVVFIGILLFAAVGKLTDSLVRLLERRLLKWQDSFKG</sequence>
<feature type="transmembrane region" description="Helical" evidence="7">
    <location>
        <begin position="203"/>
        <end position="229"/>
    </location>
</feature>
<feature type="transmembrane region" description="Helical" evidence="7">
    <location>
        <begin position="249"/>
        <end position="269"/>
    </location>
</feature>
<proteinExistence type="inferred from homology"/>
<evidence type="ECO:0000256" key="7">
    <source>
        <dbReference type="RuleBase" id="RU363032"/>
    </source>
</evidence>
<organism evidence="9 10">
    <name type="scientific">Cohnella abietis</name>
    <dbReference type="NCBI Taxonomy" id="2507935"/>
    <lineage>
        <taxon>Bacteria</taxon>
        <taxon>Bacillati</taxon>
        <taxon>Bacillota</taxon>
        <taxon>Bacilli</taxon>
        <taxon>Bacillales</taxon>
        <taxon>Paenibacillaceae</taxon>
        <taxon>Cohnella</taxon>
    </lineage>
</organism>
<keyword evidence="5 7" id="KW-1133">Transmembrane helix</keyword>
<evidence type="ECO:0000313" key="9">
    <source>
        <dbReference type="EMBL" id="BBI36689.1"/>
    </source>
</evidence>
<keyword evidence="4 7" id="KW-0812">Transmembrane</keyword>
<dbReference type="EMBL" id="AP019400">
    <property type="protein sequence ID" value="BBI36689.1"/>
    <property type="molecule type" value="Genomic_DNA"/>
</dbReference>
<evidence type="ECO:0000256" key="1">
    <source>
        <dbReference type="ARBA" id="ARBA00004651"/>
    </source>
</evidence>
<evidence type="ECO:0000313" key="10">
    <source>
        <dbReference type="Proteomes" id="UP000289856"/>
    </source>
</evidence>
<dbReference type="Gene3D" id="1.10.3720.10">
    <property type="entry name" value="MetI-like"/>
    <property type="match status" value="1"/>
</dbReference>
<protein>
    <submittedName>
        <fullName evidence="9">Putative aliphatic sulfonates transport permease protein SsuC</fullName>
    </submittedName>
</protein>
<dbReference type="CDD" id="cd06261">
    <property type="entry name" value="TM_PBP2"/>
    <property type="match status" value="1"/>
</dbReference>
<dbReference type="AlphaFoldDB" id="A0A3T1DF13"/>
<dbReference type="FunFam" id="1.10.3720.10:FF:000003">
    <property type="entry name" value="Aliphatic sulfonate ABC transporter permease"/>
    <property type="match status" value="1"/>
</dbReference>
<dbReference type="SUPFAM" id="SSF161098">
    <property type="entry name" value="MetI-like"/>
    <property type="match status" value="1"/>
</dbReference>
<comment type="subcellular location">
    <subcellularLocation>
        <location evidence="1 7">Cell membrane</location>
        <topology evidence="1 7">Multi-pass membrane protein</topology>
    </subcellularLocation>
</comment>
<accession>A0A3T1DF13</accession>
<feature type="domain" description="ABC transmembrane type-1" evidence="8">
    <location>
        <begin position="89"/>
        <end position="273"/>
    </location>
</feature>
<keyword evidence="10" id="KW-1185">Reference proteome</keyword>
<keyword evidence="3" id="KW-1003">Cell membrane</keyword>
<dbReference type="GO" id="GO:0042918">
    <property type="term" value="P:alkanesulfonate transmembrane transport"/>
    <property type="evidence" value="ECO:0007669"/>
    <property type="project" value="UniProtKB-ARBA"/>
</dbReference>
<feature type="transmembrane region" description="Helical" evidence="7">
    <location>
        <begin position="38"/>
        <end position="59"/>
    </location>
</feature>
<evidence type="ECO:0000256" key="3">
    <source>
        <dbReference type="ARBA" id="ARBA00022475"/>
    </source>
</evidence>
<evidence type="ECO:0000256" key="6">
    <source>
        <dbReference type="ARBA" id="ARBA00023136"/>
    </source>
</evidence>
<keyword evidence="6 7" id="KW-0472">Membrane</keyword>
<evidence type="ECO:0000259" key="8">
    <source>
        <dbReference type="PROSITE" id="PS50928"/>
    </source>
</evidence>
<evidence type="ECO:0000256" key="5">
    <source>
        <dbReference type="ARBA" id="ARBA00022989"/>
    </source>
</evidence>
<dbReference type="InterPro" id="IPR000515">
    <property type="entry name" value="MetI-like"/>
</dbReference>
<keyword evidence="2 7" id="KW-0813">Transport</keyword>
<comment type="similarity">
    <text evidence="7">Belongs to the binding-protein-dependent transport system permease family.</text>
</comment>
<name>A0A3T1DF13_9BACL</name>
<dbReference type="Proteomes" id="UP000289856">
    <property type="component" value="Chromosome"/>
</dbReference>
<dbReference type="InterPro" id="IPR035906">
    <property type="entry name" value="MetI-like_sf"/>
</dbReference>
<dbReference type="Pfam" id="PF00528">
    <property type="entry name" value="BPD_transp_1"/>
    <property type="match status" value="1"/>
</dbReference>
<evidence type="ECO:0000256" key="4">
    <source>
        <dbReference type="ARBA" id="ARBA00022692"/>
    </source>
</evidence>
<dbReference type="GO" id="GO:0005886">
    <property type="term" value="C:plasma membrane"/>
    <property type="evidence" value="ECO:0007669"/>
    <property type="project" value="UniProtKB-SubCell"/>
</dbReference>
<feature type="transmembrane region" description="Helical" evidence="7">
    <location>
        <begin position="159"/>
        <end position="182"/>
    </location>
</feature>
<dbReference type="PANTHER" id="PTHR30151">
    <property type="entry name" value="ALKANE SULFONATE ABC TRANSPORTER-RELATED, MEMBRANE SUBUNIT"/>
    <property type="match status" value="1"/>
</dbReference>